<dbReference type="RefSeq" id="WP_382777632.1">
    <property type="nucleotide sequence ID" value="NZ_JBHXKZ010000040.1"/>
</dbReference>
<comment type="caution">
    <text evidence="1">The sequence shown here is derived from an EMBL/GenBank/DDBJ whole genome shotgun (WGS) entry which is preliminary data.</text>
</comment>
<accession>A0ABW6F9Y2</accession>
<dbReference type="EMBL" id="JBHXKZ010000040">
    <property type="protein sequence ID" value="MFD4827343.1"/>
    <property type="molecule type" value="Genomic_DNA"/>
</dbReference>
<keyword evidence="2" id="KW-1185">Reference proteome</keyword>
<protein>
    <submittedName>
        <fullName evidence="1">Uncharacterized protein</fullName>
    </submittedName>
</protein>
<evidence type="ECO:0000313" key="2">
    <source>
        <dbReference type="Proteomes" id="UP001598352"/>
    </source>
</evidence>
<dbReference type="Gene3D" id="1.20.1290.30">
    <property type="match status" value="1"/>
</dbReference>
<name>A0ABW6F9Y2_9ACTN</name>
<dbReference type="InterPro" id="IPR037210">
    <property type="entry name" value="YoaC-like_sf"/>
</dbReference>
<reference evidence="1 2" key="1">
    <citation type="submission" date="2024-09" db="EMBL/GenBank/DDBJ databases">
        <title>The Natural Products Discovery Center: Release of the First 8490 Sequenced Strains for Exploring Actinobacteria Biosynthetic Diversity.</title>
        <authorList>
            <person name="Kalkreuter E."/>
            <person name="Kautsar S.A."/>
            <person name="Yang D."/>
            <person name="Bader C.D."/>
            <person name="Teijaro C.N."/>
            <person name="Fluegel L."/>
            <person name="Davis C.M."/>
            <person name="Simpson J.R."/>
            <person name="Lauterbach L."/>
            <person name="Steele A.D."/>
            <person name="Gui C."/>
            <person name="Meng S."/>
            <person name="Li G."/>
            <person name="Viehrig K."/>
            <person name="Ye F."/>
            <person name="Su P."/>
            <person name="Kiefer A.F."/>
            <person name="Nichols A."/>
            <person name="Cepeda A.J."/>
            <person name="Yan W."/>
            <person name="Fan B."/>
            <person name="Jiang Y."/>
            <person name="Adhikari A."/>
            <person name="Zheng C.-J."/>
            <person name="Schuster L."/>
            <person name="Cowan T.M."/>
            <person name="Smanski M.J."/>
            <person name="Chevrette M.G."/>
            <person name="De Carvalho L.P.S."/>
            <person name="Shen B."/>
        </authorList>
    </citation>
    <scope>NUCLEOTIDE SEQUENCE [LARGE SCALE GENOMIC DNA]</scope>
    <source>
        <strain evidence="1 2">NPDC058428</strain>
    </source>
</reference>
<gene>
    <name evidence="1" type="ORF">ACFWOQ_32735</name>
</gene>
<organism evidence="1 2">
    <name type="scientific">Streptomyces rubiginosohelvolus</name>
    <dbReference type="NCBI Taxonomy" id="67362"/>
    <lineage>
        <taxon>Bacteria</taxon>
        <taxon>Bacillati</taxon>
        <taxon>Actinomycetota</taxon>
        <taxon>Actinomycetes</taxon>
        <taxon>Kitasatosporales</taxon>
        <taxon>Streptomycetaceae</taxon>
        <taxon>Streptomyces</taxon>
    </lineage>
</organism>
<sequence>MFDRDVSYPCAVASYDAEGVGAAIDWCCGHLEDGDTLTVWTSLKSNLENSSELEHLVTRHSNVEHVTGRGGGFIRGNGPVLMAWPDMADIGKLVQYGGHRIRALCVITWNEDEIRPWVTAMGPAILGDGSVWEELTPELDPVAVEALKGLTLTVNHNNTIAAGYGKDTVVSALLALHDASIPMDGEAVQGWALAHGWSGKNPGHLAKYVEDINAGKRPRCRRVLGADYIDTLRRRAADNA</sequence>
<proteinExistence type="predicted"/>
<dbReference type="Proteomes" id="UP001598352">
    <property type="component" value="Unassembled WGS sequence"/>
</dbReference>
<evidence type="ECO:0000313" key="1">
    <source>
        <dbReference type="EMBL" id="MFD4827343.1"/>
    </source>
</evidence>